<sequence length="667" mass="69126">MDVRAALTDVRSSATILDGMRAGERLEDVARSAGPEVVDHLVVATTDPDPITAIAAVHALGAHGSATAGAHLVSLLGDERAHVAEHAIDALSGVVAQAAALERLVRHCAEGGFPGMLAARTLERWAAASPDAVEHAVTVGLASQGDPAARARLVEVADDLRGGVGEATPPPTRGGPGLTVAQLYLHGDLDGSLRHSGQGETGGVATLLVHLGDALLHHGARVDRVITISGSRDAAVADAWGAGATTGRALSQSLAGSGHHYARIPLTGPAASVSTAWPLRIQARRGIRAVLRAAGRVDVIHLRMADVGSLVAAEVAADMGIPVVLTLAPDPQALLAAREADGSLIRGDFGDADRVEHLWFRDRLLRALADQAEHLVLFPRPDVERSIERLVGIDVAAQRQRVSVVGEGIDLAALERVAREVSGDAPRSPDTASALEELTAVLDQLPPHRRGLPLAVSVGRLSPVKGMATLASAWLTEPSLRERCNLVIVGGDLDDPTPEEAGEIARIRQVVPTDDAAGEGLLLAGHRPNATTTAWLAAAHRGVAGVCAPDGVYVCASLKEEFGIAILEAMTMGLVVVAPNSGGPATYIEDGVTGVLTDTTDPRRLADAFGRALELASSPGEALRTRRSRAVVRERFGIDTMASSLVEVYAAVAARQAATSLPRAITS</sequence>
<protein>
    <recommendedName>
        <fullName evidence="1">D-inositol 3-phosphate glycosyltransferase</fullName>
    </recommendedName>
</protein>
<dbReference type="EMBL" id="BAABFX010000009">
    <property type="protein sequence ID" value="GAA4388751.1"/>
    <property type="molecule type" value="Genomic_DNA"/>
</dbReference>
<organism evidence="2 3">
    <name type="scientific">Ornithinibacter aureus</name>
    <dbReference type="NCBI Taxonomy" id="622664"/>
    <lineage>
        <taxon>Bacteria</taxon>
        <taxon>Bacillati</taxon>
        <taxon>Actinomycetota</taxon>
        <taxon>Actinomycetes</taxon>
        <taxon>Micrococcales</taxon>
        <taxon>Intrasporangiaceae</taxon>
        <taxon>Ornithinibacter</taxon>
    </lineage>
</organism>
<dbReference type="RefSeq" id="WP_159898967.1">
    <property type="nucleotide sequence ID" value="NZ_BAABFX010000009.1"/>
</dbReference>
<evidence type="ECO:0000256" key="1">
    <source>
        <dbReference type="ARBA" id="ARBA00021292"/>
    </source>
</evidence>
<dbReference type="Proteomes" id="UP001500390">
    <property type="component" value="Unassembled WGS sequence"/>
</dbReference>
<dbReference type="InterPro" id="IPR050194">
    <property type="entry name" value="Glycosyltransferase_grp1"/>
</dbReference>
<reference evidence="3" key="1">
    <citation type="journal article" date="2019" name="Int. J. Syst. Evol. Microbiol.">
        <title>The Global Catalogue of Microorganisms (GCM) 10K type strain sequencing project: providing services to taxonomists for standard genome sequencing and annotation.</title>
        <authorList>
            <consortium name="The Broad Institute Genomics Platform"/>
            <consortium name="The Broad Institute Genome Sequencing Center for Infectious Disease"/>
            <person name="Wu L."/>
            <person name="Ma J."/>
        </authorList>
    </citation>
    <scope>NUCLEOTIDE SEQUENCE [LARGE SCALE GENOMIC DNA]</scope>
    <source>
        <strain evidence="3">JCM 17738</strain>
    </source>
</reference>
<dbReference type="InterPro" id="IPR011989">
    <property type="entry name" value="ARM-like"/>
</dbReference>
<dbReference type="PANTHER" id="PTHR45947:SF3">
    <property type="entry name" value="SULFOQUINOVOSYL TRANSFERASE SQD2"/>
    <property type="match status" value="1"/>
</dbReference>
<keyword evidence="3" id="KW-1185">Reference proteome</keyword>
<dbReference type="Gene3D" id="1.25.10.10">
    <property type="entry name" value="Leucine-rich Repeat Variant"/>
    <property type="match status" value="1"/>
</dbReference>
<dbReference type="InterPro" id="IPR016024">
    <property type="entry name" value="ARM-type_fold"/>
</dbReference>
<proteinExistence type="predicted"/>
<dbReference type="Pfam" id="PF13646">
    <property type="entry name" value="HEAT_2"/>
    <property type="match status" value="1"/>
</dbReference>
<dbReference type="SUPFAM" id="SSF53756">
    <property type="entry name" value="UDP-Glycosyltransferase/glycogen phosphorylase"/>
    <property type="match status" value="1"/>
</dbReference>
<accession>A0ABP8JCM4</accession>
<dbReference type="Pfam" id="PF13692">
    <property type="entry name" value="Glyco_trans_1_4"/>
    <property type="match status" value="1"/>
</dbReference>
<dbReference type="PANTHER" id="PTHR45947">
    <property type="entry name" value="SULFOQUINOVOSYL TRANSFERASE SQD2"/>
    <property type="match status" value="1"/>
</dbReference>
<comment type="caution">
    <text evidence="2">The sequence shown here is derived from an EMBL/GenBank/DDBJ whole genome shotgun (WGS) entry which is preliminary data.</text>
</comment>
<dbReference type="Gene3D" id="3.40.50.2000">
    <property type="entry name" value="Glycogen Phosphorylase B"/>
    <property type="match status" value="2"/>
</dbReference>
<gene>
    <name evidence="2" type="ORF">GCM10023153_04320</name>
</gene>
<evidence type="ECO:0000313" key="2">
    <source>
        <dbReference type="EMBL" id="GAA4388751.1"/>
    </source>
</evidence>
<name>A0ABP8JCM4_9MICO</name>
<evidence type="ECO:0000313" key="3">
    <source>
        <dbReference type="Proteomes" id="UP001500390"/>
    </source>
</evidence>
<dbReference type="SUPFAM" id="SSF48371">
    <property type="entry name" value="ARM repeat"/>
    <property type="match status" value="1"/>
</dbReference>